<reference evidence="2" key="1">
    <citation type="submission" date="2010-08" db="EMBL/GenBank/DDBJ databases">
        <title>Complete sequence of Fibrobacter succinogenes subsp. succinogenes S85.</title>
        <authorList>
            <person name="Durkin A.S."/>
            <person name="Nelson K.E."/>
            <person name="Morrison M."/>
            <person name="Forsberg C.W."/>
            <person name="Wilson D.B."/>
            <person name="Russell J.B."/>
            <person name="Cann I.K.O."/>
            <person name="Mackie R.I."/>
            <person name="White B.A."/>
        </authorList>
    </citation>
    <scope>NUCLEOTIDE SEQUENCE [LARGE SCALE GENOMIC DNA]</scope>
    <source>
        <strain evidence="2">ATCC 19169 / S85</strain>
    </source>
</reference>
<sequence length="32" mass="4030">MRFVVKIYDWSQNEQLTNALFLQFFIFTWLET</sequence>
<dbReference type="EMBL" id="CP002158">
    <property type="protein sequence ID" value="ADL26926.1"/>
    <property type="molecule type" value="Genomic_DNA"/>
</dbReference>
<accession>D9S8T8</accession>
<protein>
    <submittedName>
        <fullName evidence="1">Uncharacterized protein</fullName>
    </submittedName>
</protein>
<dbReference type="HOGENOM" id="CLU_3389549_0_0_0"/>
<gene>
    <name evidence="1" type="ordered locus">FSU_0936</name>
</gene>
<organism evidence="1 2">
    <name type="scientific">Fibrobacter succinogenes (strain ATCC 19169 / S85)</name>
    <dbReference type="NCBI Taxonomy" id="59374"/>
    <lineage>
        <taxon>Bacteria</taxon>
        <taxon>Pseudomonadati</taxon>
        <taxon>Fibrobacterota</taxon>
        <taxon>Fibrobacteria</taxon>
        <taxon>Fibrobacterales</taxon>
        <taxon>Fibrobacteraceae</taxon>
        <taxon>Fibrobacter</taxon>
    </lineage>
</organism>
<evidence type="ECO:0000313" key="2">
    <source>
        <dbReference type="Proteomes" id="UP000000517"/>
    </source>
</evidence>
<dbReference type="KEGG" id="fsc:FSU_0936"/>
<dbReference type="AlphaFoldDB" id="D9S8T8"/>
<dbReference type="Proteomes" id="UP000000517">
    <property type="component" value="Chromosome"/>
</dbReference>
<name>D9S8T8_FIBSS</name>
<dbReference type="STRING" id="59374.FSU_0936"/>
<proteinExistence type="predicted"/>
<evidence type="ECO:0000313" key="1">
    <source>
        <dbReference type="EMBL" id="ADL26926.1"/>
    </source>
</evidence>